<evidence type="ECO:0000313" key="2">
    <source>
        <dbReference type="Proteomes" id="UP000054653"/>
    </source>
</evidence>
<dbReference type="Proteomes" id="UP000054653">
    <property type="component" value="Unassembled WGS sequence"/>
</dbReference>
<gene>
    <name evidence="1" type="ORF">T03_13594</name>
</gene>
<comment type="caution">
    <text evidence="1">The sequence shown here is derived from an EMBL/GenBank/DDBJ whole genome shotgun (WGS) entry which is preliminary data.</text>
</comment>
<sequence length="105" mass="11967">MAEGELGCFSWGILLRSVRCQEALVGHLIIPVVYIPSMNKQYSNQILNYLEHFSFASTNMEPQHKMVLISLSSSNPYRSPRLCSASTQWQKRMDACRFFPMSSSS</sequence>
<proteinExistence type="predicted"/>
<protein>
    <submittedName>
        <fullName evidence="1">Uncharacterized protein</fullName>
    </submittedName>
</protein>
<name>A0A0V1CGU2_TRIBR</name>
<dbReference type="AlphaFoldDB" id="A0A0V1CGU2"/>
<dbReference type="EMBL" id="JYDI01000207">
    <property type="protein sequence ID" value="KRY48449.1"/>
    <property type="molecule type" value="Genomic_DNA"/>
</dbReference>
<accession>A0A0V1CGU2</accession>
<organism evidence="1 2">
    <name type="scientific">Trichinella britovi</name>
    <name type="common">Parasitic roundworm</name>
    <dbReference type="NCBI Taxonomy" id="45882"/>
    <lineage>
        <taxon>Eukaryota</taxon>
        <taxon>Metazoa</taxon>
        <taxon>Ecdysozoa</taxon>
        <taxon>Nematoda</taxon>
        <taxon>Enoplea</taxon>
        <taxon>Dorylaimia</taxon>
        <taxon>Trichinellida</taxon>
        <taxon>Trichinellidae</taxon>
        <taxon>Trichinella</taxon>
    </lineage>
</organism>
<reference evidence="1 2" key="1">
    <citation type="submission" date="2015-01" db="EMBL/GenBank/DDBJ databases">
        <title>Evolution of Trichinella species and genotypes.</title>
        <authorList>
            <person name="Korhonen P.K."/>
            <person name="Edoardo P."/>
            <person name="Giuseppe L.R."/>
            <person name="Gasser R.B."/>
        </authorList>
    </citation>
    <scope>NUCLEOTIDE SEQUENCE [LARGE SCALE GENOMIC DNA]</scope>
    <source>
        <strain evidence="1">ISS120</strain>
    </source>
</reference>
<dbReference type="OrthoDB" id="5928077at2759"/>
<evidence type="ECO:0000313" key="1">
    <source>
        <dbReference type="EMBL" id="KRY48449.1"/>
    </source>
</evidence>
<keyword evidence="2" id="KW-1185">Reference proteome</keyword>